<dbReference type="GO" id="GO:0006420">
    <property type="term" value="P:arginyl-tRNA aminoacylation"/>
    <property type="evidence" value="ECO:0007669"/>
    <property type="project" value="InterPro"/>
</dbReference>
<protein>
    <recommendedName>
        <fullName evidence="10">Glycine--tRNA ligase beta subunit</fullName>
        <ecNumber evidence="10">6.1.1.14</ecNumber>
    </recommendedName>
    <alternativeName>
        <fullName evidence="10">Glycyl-tRNA synthetase beta subunit</fullName>
        <shortName evidence="10">GlyRS</shortName>
    </alternativeName>
</protein>
<keyword evidence="7 10" id="KW-0648">Protein biosynthesis</keyword>
<evidence type="ECO:0000256" key="10">
    <source>
        <dbReference type="HAMAP-Rule" id="MF_00255"/>
    </source>
</evidence>
<dbReference type="Pfam" id="PF05746">
    <property type="entry name" value="DALR_1"/>
    <property type="match status" value="1"/>
</dbReference>
<dbReference type="GO" id="GO:0004814">
    <property type="term" value="F:arginine-tRNA ligase activity"/>
    <property type="evidence" value="ECO:0007669"/>
    <property type="project" value="InterPro"/>
</dbReference>
<dbReference type="SUPFAM" id="SSF109604">
    <property type="entry name" value="HD-domain/PDEase-like"/>
    <property type="match status" value="1"/>
</dbReference>
<keyword evidence="3 10" id="KW-0963">Cytoplasm</keyword>
<keyword evidence="4 10" id="KW-0436">Ligase</keyword>
<dbReference type="EC" id="6.1.1.14" evidence="10"/>
<name>A0A430ALR6_9ENTE</name>
<dbReference type="RefSeq" id="WP_126810052.1">
    <property type="nucleotide sequence ID" value="NZ_NGKA01000027.1"/>
</dbReference>
<keyword evidence="11" id="KW-0175">Coiled coil</keyword>
<comment type="similarity">
    <text evidence="2 10">Belongs to the class-II aminoacyl-tRNA synthetase family.</text>
</comment>
<evidence type="ECO:0000256" key="6">
    <source>
        <dbReference type="ARBA" id="ARBA00022840"/>
    </source>
</evidence>
<evidence type="ECO:0000313" key="13">
    <source>
        <dbReference type="EMBL" id="RSU09016.1"/>
    </source>
</evidence>
<accession>A0A430ALR6</accession>
<feature type="domain" description="DALR anticodon binding" evidence="12">
    <location>
        <begin position="585"/>
        <end position="681"/>
    </location>
</feature>
<reference evidence="13 14" key="1">
    <citation type="submission" date="2017-05" db="EMBL/GenBank/DDBJ databases">
        <title>Vagococcus spp. assemblies.</title>
        <authorList>
            <person name="Gulvik C.A."/>
        </authorList>
    </citation>
    <scope>NUCLEOTIDE SEQUENCE [LARGE SCALE GENOMIC DNA]</scope>
    <source>
        <strain evidence="13 14">CCUG 51432</strain>
    </source>
</reference>
<dbReference type="NCBIfam" id="TIGR00211">
    <property type="entry name" value="glyS"/>
    <property type="match status" value="1"/>
</dbReference>
<evidence type="ECO:0000256" key="8">
    <source>
        <dbReference type="ARBA" id="ARBA00023146"/>
    </source>
</evidence>
<comment type="subunit">
    <text evidence="10">Tetramer of two alpha and two beta subunits.</text>
</comment>
<organism evidence="13 14">
    <name type="scientific">Vagococcus elongatus</name>
    <dbReference type="NCBI Taxonomy" id="180344"/>
    <lineage>
        <taxon>Bacteria</taxon>
        <taxon>Bacillati</taxon>
        <taxon>Bacillota</taxon>
        <taxon>Bacilli</taxon>
        <taxon>Lactobacillales</taxon>
        <taxon>Enterococcaceae</taxon>
        <taxon>Vagococcus</taxon>
    </lineage>
</organism>
<proteinExistence type="inferred from homology"/>
<dbReference type="HAMAP" id="MF_00255">
    <property type="entry name" value="Gly_tRNA_synth_beta"/>
    <property type="match status" value="1"/>
</dbReference>
<evidence type="ECO:0000256" key="7">
    <source>
        <dbReference type="ARBA" id="ARBA00022917"/>
    </source>
</evidence>
<dbReference type="GO" id="GO:0006426">
    <property type="term" value="P:glycyl-tRNA aminoacylation"/>
    <property type="evidence" value="ECO:0007669"/>
    <property type="project" value="UniProtKB-UniRule"/>
</dbReference>
<dbReference type="PRINTS" id="PR01045">
    <property type="entry name" value="TRNASYNTHGB"/>
</dbReference>
<dbReference type="OrthoDB" id="9775440at2"/>
<dbReference type="InterPro" id="IPR015944">
    <property type="entry name" value="Gly-tRNA-synth_bsu"/>
</dbReference>
<dbReference type="InterPro" id="IPR006194">
    <property type="entry name" value="Gly-tRNA-synth_heterodimer"/>
</dbReference>
<evidence type="ECO:0000256" key="9">
    <source>
        <dbReference type="ARBA" id="ARBA00047937"/>
    </source>
</evidence>
<gene>
    <name evidence="10" type="primary">glyS</name>
    <name evidence="13" type="ORF">CBF29_12455</name>
</gene>
<evidence type="ECO:0000256" key="5">
    <source>
        <dbReference type="ARBA" id="ARBA00022741"/>
    </source>
</evidence>
<keyword evidence="14" id="KW-1185">Reference proteome</keyword>
<comment type="caution">
    <text evidence="13">The sequence shown here is derived from an EMBL/GenBank/DDBJ whole genome shotgun (WGS) entry which is preliminary data.</text>
</comment>
<evidence type="ECO:0000256" key="1">
    <source>
        <dbReference type="ARBA" id="ARBA00004496"/>
    </source>
</evidence>
<dbReference type="PROSITE" id="PS50861">
    <property type="entry name" value="AA_TRNA_LIGASE_II_GLYAB"/>
    <property type="match status" value="1"/>
</dbReference>
<keyword evidence="8 10" id="KW-0030">Aminoacyl-tRNA synthetase</keyword>
<comment type="catalytic activity">
    <reaction evidence="9 10">
        <text>tRNA(Gly) + glycine + ATP = glycyl-tRNA(Gly) + AMP + diphosphate</text>
        <dbReference type="Rhea" id="RHEA:16013"/>
        <dbReference type="Rhea" id="RHEA-COMP:9664"/>
        <dbReference type="Rhea" id="RHEA-COMP:9683"/>
        <dbReference type="ChEBI" id="CHEBI:30616"/>
        <dbReference type="ChEBI" id="CHEBI:33019"/>
        <dbReference type="ChEBI" id="CHEBI:57305"/>
        <dbReference type="ChEBI" id="CHEBI:78442"/>
        <dbReference type="ChEBI" id="CHEBI:78522"/>
        <dbReference type="ChEBI" id="CHEBI:456215"/>
        <dbReference type="EC" id="6.1.1.14"/>
    </reaction>
</comment>
<comment type="subcellular location">
    <subcellularLocation>
        <location evidence="1 10">Cytoplasm</location>
    </subcellularLocation>
</comment>
<dbReference type="EMBL" id="NGKA01000027">
    <property type="protein sequence ID" value="RSU09016.1"/>
    <property type="molecule type" value="Genomic_DNA"/>
</dbReference>
<dbReference type="InterPro" id="IPR008909">
    <property type="entry name" value="DALR_anticod-bd"/>
</dbReference>
<evidence type="ECO:0000256" key="4">
    <source>
        <dbReference type="ARBA" id="ARBA00022598"/>
    </source>
</evidence>
<dbReference type="AlphaFoldDB" id="A0A430ALR6"/>
<sequence length="698" mass="79728">MTKTYLLEIGLEEMPARVVTSSVNQLKEGMANFLKDNRLSYDTIETYATPRRLALKVINLAEKQTDVEENAKGPAKRIAVDEDGNWTRAAEGFARGQGVSLEELYMKEVKGVEYVYADKFISGEAAEKVLTSALDILKALHFPVTMRWGSFDTEFIRPIHWIVSLLDDQIIPLNFLNVTSGNVSRGHRFLGTDTVIEHSKDYETNLREQFVIADAMERKAMIREQIREIAEKNHWHISLDEKLLEEVNNLVEYPTAFAGNYAEKYLDIPEEALIISMKEHQRYFEVRDRDEKLLPYFIGVRNGNDQYLDNVISGNEKVLVARLEDAVFFYEEDQQVAIEEYVNRLRKVTFHEKIGSIYEKMQRVASIAKLIGEQVKLTEEELKDLERAAAIYKFDLMTSMVGEFPELQGVMGEKYALIKGERPAVAQAIREHYLPSSSEGVLPVSNVGAVLAVADKLDTVTTFFNAGMVPTGSNDPYALRRQTYGIIRIVEDKGWDYPILRLQEEIAEIINDNPDKFGVQLSTDNQKVFDFMKARLKQFLSSDDIRHDVIEAVTNAKQSNLIKMIDAARILKKHQQDSDYKSAMEALGRVTNLAKKGEELLQEDIHIPVDESLFENEEEKELFHAVNQLLTKVKKHEPEDTYLALKDLAPLIEKYFDSTMVMADDEGKRNNRLRQLMLISDLASAFASIDLLTIKNKE</sequence>
<evidence type="ECO:0000313" key="14">
    <source>
        <dbReference type="Proteomes" id="UP000287605"/>
    </source>
</evidence>
<dbReference type="PANTHER" id="PTHR30075:SF2">
    <property type="entry name" value="GLYCINE--TRNA LIGASE, CHLOROPLASTIC_MITOCHONDRIAL 2"/>
    <property type="match status" value="1"/>
</dbReference>
<evidence type="ECO:0000259" key="12">
    <source>
        <dbReference type="Pfam" id="PF05746"/>
    </source>
</evidence>
<keyword evidence="6 10" id="KW-0067">ATP-binding</keyword>
<evidence type="ECO:0000256" key="3">
    <source>
        <dbReference type="ARBA" id="ARBA00022490"/>
    </source>
</evidence>
<dbReference type="GO" id="GO:0005524">
    <property type="term" value="F:ATP binding"/>
    <property type="evidence" value="ECO:0007669"/>
    <property type="project" value="UniProtKB-UniRule"/>
</dbReference>
<evidence type="ECO:0000256" key="11">
    <source>
        <dbReference type="SAM" id="Coils"/>
    </source>
</evidence>
<dbReference type="GO" id="GO:0004820">
    <property type="term" value="F:glycine-tRNA ligase activity"/>
    <property type="evidence" value="ECO:0007669"/>
    <property type="project" value="UniProtKB-UniRule"/>
</dbReference>
<dbReference type="Proteomes" id="UP000287605">
    <property type="component" value="Unassembled WGS sequence"/>
</dbReference>
<evidence type="ECO:0000256" key="2">
    <source>
        <dbReference type="ARBA" id="ARBA00008226"/>
    </source>
</evidence>
<dbReference type="GO" id="GO:0005829">
    <property type="term" value="C:cytosol"/>
    <property type="evidence" value="ECO:0007669"/>
    <property type="project" value="TreeGrafter"/>
</dbReference>
<dbReference type="PANTHER" id="PTHR30075">
    <property type="entry name" value="GLYCYL-TRNA SYNTHETASE"/>
    <property type="match status" value="1"/>
</dbReference>
<feature type="coiled-coil region" evidence="11">
    <location>
        <begin position="368"/>
        <end position="395"/>
    </location>
</feature>
<dbReference type="Pfam" id="PF02092">
    <property type="entry name" value="tRNA_synt_2f"/>
    <property type="match status" value="1"/>
</dbReference>
<keyword evidence="5 10" id="KW-0547">Nucleotide-binding</keyword>